<evidence type="ECO:0008006" key="4">
    <source>
        <dbReference type="Google" id="ProtNLM"/>
    </source>
</evidence>
<evidence type="ECO:0000313" key="3">
    <source>
        <dbReference type="Proteomes" id="UP000276437"/>
    </source>
</evidence>
<evidence type="ECO:0000313" key="2">
    <source>
        <dbReference type="EMBL" id="BBB91229.1"/>
    </source>
</evidence>
<name>A0A348AJI1_9FIRM</name>
<feature type="transmembrane region" description="Helical" evidence="1">
    <location>
        <begin position="103"/>
        <end position="125"/>
    </location>
</feature>
<reference evidence="2 3" key="1">
    <citation type="journal article" date="2018" name="Int. J. Syst. Evol. Microbiol.">
        <title>Methylomusa anaerophila gen. nov., sp. nov., an anaerobic methanol-utilizing bacterium isolated from a microbial fuel cell.</title>
        <authorList>
            <person name="Amano N."/>
            <person name="Yamamuro A."/>
            <person name="Miyahara M."/>
            <person name="Kouzuma A."/>
            <person name="Abe T."/>
            <person name="Watanabe K."/>
        </authorList>
    </citation>
    <scope>NUCLEOTIDE SEQUENCE [LARGE SCALE GENOMIC DNA]</scope>
    <source>
        <strain evidence="2 3">MMFC1</strain>
    </source>
</reference>
<dbReference type="EMBL" id="AP018449">
    <property type="protein sequence ID" value="BBB91229.1"/>
    <property type="molecule type" value="Genomic_DNA"/>
</dbReference>
<keyword evidence="3" id="KW-1185">Reference proteome</keyword>
<evidence type="ECO:0000256" key="1">
    <source>
        <dbReference type="SAM" id="Phobius"/>
    </source>
</evidence>
<dbReference type="AlphaFoldDB" id="A0A348AJI1"/>
<dbReference type="RefSeq" id="WP_126308275.1">
    <property type="nucleotide sequence ID" value="NZ_AP018449.1"/>
</dbReference>
<dbReference type="Proteomes" id="UP000276437">
    <property type="component" value="Chromosome"/>
</dbReference>
<keyword evidence="1" id="KW-0472">Membrane</keyword>
<dbReference type="OrthoDB" id="1683367at2"/>
<gene>
    <name evidence="2" type="ORF">MAMMFC1_01900</name>
</gene>
<organism evidence="2 3">
    <name type="scientific">Methylomusa anaerophila</name>
    <dbReference type="NCBI Taxonomy" id="1930071"/>
    <lineage>
        <taxon>Bacteria</taxon>
        <taxon>Bacillati</taxon>
        <taxon>Bacillota</taxon>
        <taxon>Negativicutes</taxon>
        <taxon>Selenomonadales</taxon>
        <taxon>Sporomusaceae</taxon>
        <taxon>Methylomusa</taxon>
    </lineage>
</organism>
<keyword evidence="1" id="KW-1133">Transmembrane helix</keyword>
<accession>A0A348AJI1</accession>
<keyword evidence="1" id="KW-0812">Transmembrane</keyword>
<proteinExistence type="predicted"/>
<sequence>MAYVIGCLMAALSFLINRALLLYIGPVVVVGLSPIMEETAKTLLAYWLKADILVTHITFGIIEAVYDWHHSRKSGLTAGFMSILGHSFFGAVTTGILLLSGNIFLGLVAGMAVHLAWNATVIRLISSK</sequence>
<feature type="transmembrane region" description="Helical" evidence="1">
    <location>
        <begin position="78"/>
        <end position="97"/>
    </location>
</feature>
<dbReference type="KEGG" id="mana:MAMMFC1_01900"/>
<protein>
    <recommendedName>
        <fullName evidence="4">CAAX amino terminal protease self-immunity</fullName>
    </recommendedName>
</protein>
<feature type="transmembrane region" description="Helical" evidence="1">
    <location>
        <begin position="45"/>
        <end position="66"/>
    </location>
</feature>